<dbReference type="EMBL" id="BIFR01000001">
    <property type="protein sequence ID" value="GCE12980.1"/>
    <property type="molecule type" value="Genomic_DNA"/>
</dbReference>
<dbReference type="Proteomes" id="UP000287352">
    <property type="component" value="Unassembled WGS sequence"/>
</dbReference>
<dbReference type="AlphaFoldDB" id="A0A402A1E4"/>
<feature type="transmembrane region" description="Helical" evidence="1">
    <location>
        <begin position="37"/>
        <end position="61"/>
    </location>
</feature>
<keyword evidence="3" id="KW-1185">Reference proteome</keyword>
<gene>
    <name evidence="2" type="ORF">KTT_28390</name>
</gene>
<evidence type="ECO:0000256" key="1">
    <source>
        <dbReference type="SAM" id="Phobius"/>
    </source>
</evidence>
<sequence>MSNFLWVMASLISYIAGLIVLIKVTPQLLSRSYDEGLFMAIAAADIVGAMLAFSGVIIPLLLFGGAIWIKLLDAVLLVGIFAIAARLAWFSLRPHMLQGVYRISRIGVGVYCALLALGAFYYIIQIFLV</sequence>
<feature type="transmembrane region" description="Helical" evidence="1">
    <location>
        <begin position="67"/>
        <end position="88"/>
    </location>
</feature>
<evidence type="ECO:0000313" key="3">
    <source>
        <dbReference type="Proteomes" id="UP000287352"/>
    </source>
</evidence>
<dbReference type="RefSeq" id="WP_126580551.1">
    <property type="nucleotide sequence ID" value="NZ_BIFR01000001.1"/>
</dbReference>
<evidence type="ECO:0000313" key="2">
    <source>
        <dbReference type="EMBL" id="GCE12980.1"/>
    </source>
</evidence>
<keyword evidence="1" id="KW-1133">Transmembrane helix</keyword>
<proteinExistence type="predicted"/>
<reference evidence="3" key="1">
    <citation type="submission" date="2018-12" db="EMBL/GenBank/DDBJ databases">
        <title>Tengunoibacter tsumagoiensis gen. nov., sp. nov., Dictyobacter kobayashii sp. nov., D. alpinus sp. nov., and D. joshuensis sp. nov. and description of Dictyobacteraceae fam. nov. within the order Ktedonobacterales isolated from Tengu-no-mugimeshi.</title>
        <authorList>
            <person name="Wang C.M."/>
            <person name="Zheng Y."/>
            <person name="Sakai Y."/>
            <person name="Toyoda A."/>
            <person name="Minakuchi Y."/>
            <person name="Abe K."/>
            <person name="Yokota A."/>
            <person name="Yabe S."/>
        </authorList>
    </citation>
    <scope>NUCLEOTIDE SEQUENCE [LARGE SCALE GENOMIC DNA]</scope>
    <source>
        <strain evidence="3">Uno3</strain>
    </source>
</reference>
<keyword evidence="1" id="KW-0812">Transmembrane</keyword>
<comment type="caution">
    <text evidence="2">The sequence shown here is derived from an EMBL/GenBank/DDBJ whole genome shotgun (WGS) entry which is preliminary data.</text>
</comment>
<organism evidence="2 3">
    <name type="scientific">Tengunoibacter tsumagoiensis</name>
    <dbReference type="NCBI Taxonomy" id="2014871"/>
    <lineage>
        <taxon>Bacteria</taxon>
        <taxon>Bacillati</taxon>
        <taxon>Chloroflexota</taxon>
        <taxon>Ktedonobacteria</taxon>
        <taxon>Ktedonobacterales</taxon>
        <taxon>Dictyobacteraceae</taxon>
        <taxon>Tengunoibacter</taxon>
    </lineage>
</organism>
<keyword evidence="1" id="KW-0472">Membrane</keyword>
<dbReference type="OrthoDB" id="163200at2"/>
<feature type="transmembrane region" description="Helical" evidence="1">
    <location>
        <begin position="6"/>
        <end position="25"/>
    </location>
</feature>
<feature type="transmembrane region" description="Helical" evidence="1">
    <location>
        <begin position="108"/>
        <end position="128"/>
    </location>
</feature>
<name>A0A402A1E4_9CHLR</name>
<protein>
    <submittedName>
        <fullName evidence="2">Uncharacterized protein</fullName>
    </submittedName>
</protein>
<accession>A0A402A1E4</accession>